<accession>A0A975Y6H4</accession>
<dbReference type="Proteomes" id="UP000683511">
    <property type="component" value="Chromosome"/>
</dbReference>
<dbReference type="InterPro" id="IPR027417">
    <property type="entry name" value="P-loop_NTPase"/>
</dbReference>
<dbReference type="AlphaFoldDB" id="A0A975Y6H4"/>
<dbReference type="Pfam" id="PF07693">
    <property type="entry name" value="KAP_NTPase"/>
    <property type="match status" value="1"/>
</dbReference>
<dbReference type="Gene3D" id="3.40.50.300">
    <property type="entry name" value="P-loop containing nucleotide triphosphate hydrolases"/>
    <property type="match status" value="1"/>
</dbReference>
<protein>
    <recommendedName>
        <fullName evidence="1">KAP NTPase domain-containing protein</fullName>
    </recommendedName>
</protein>
<dbReference type="RefSeq" id="WP_190607520.1">
    <property type="nucleotide sequence ID" value="NZ_CP021056.1"/>
</dbReference>
<dbReference type="KEGG" id="rsin:B6N60_03973"/>
<gene>
    <name evidence="2" type="ORF">B6N60_03973</name>
</gene>
<dbReference type="InterPro" id="IPR011646">
    <property type="entry name" value="KAP_P-loop"/>
</dbReference>
<dbReference type="SUPFAM" id="SSF52540">
    <property type="entry name" value="P-loop containing nucleoside triphosphate hydrolases"/>
    <property type="match status" value="1"/>
</dbReference>
<sequence length="434" mass="49658">MKLDFARFFKACNPAKTLVMGQAEDRQYYIDFSEVRGARIIEELKRTITRLSPEDPTCQLFTGHIGCGKSTELLRLKTELEQQDFHVVYFESNQSLDMADVDVTDILLAIAREVSQSLEGVKINLHPGYFQNLFTEVASFLQTPIELGVEAELSVGIGKITAKTKDSPNLRSQLRQHLEPRTRNILDSINQELLKPAREKLKLQGKKGLVVIIDNLDRIDNAPKPNGQYQPEYLFVERGDQLKNLNCHVVYTIPLVLIYSNALARLNNRFGVSPKVLPMVAVQQRDGSDFSLGITLLQNMIMARAFPGENWQGTTELIGEVFDNQETLERLCKVSGGHLRNLLSLLYSCLQQDDPPISRDCLERVIKKESNSLTRAIDNDEWQLLQQVWQRKSIQGHEEYESLIRDLFVFEYIDEDGSWFDINPLLQESPKFRL</sequence>
<dbReference type="EMBL" id="CP021056">
    <property type="protein sequence ID" value="QXE25259.1"/>
    <property type="molecule type" value="Genomic_DNA"/>
</dbReference>
<evidence type="ECO:0000313" key="3">
    <source>
        <dbReference type="Proteomes" id="UP000683511"/>
    </source>
</evidence>
<feature type="domain" description="KAP NTPase" evidence="1">
    <location>
        <begin position="39"/>
        <end position="220"/>
    </location>
</feature>
<reference evidence="2" key="1">
    <citation type="submission" date="2017-04" db="EMBL/GenBank/DDBJ databases">
        <title>Genome deletions in a multicellular cyanobacterial endosymbiont for morphological adaptation in marine diatoms.</title>
        <authorList>
            <person name="Wang Y."/>
            <person name="Gao H."/>
            <person name="Li R."/>
            <person name="Xu X."/>
        </authorList>
    </citation>
    <scope>NUCLEOTIDE SEQUENCE</scope>
    <source>
        <strain evidence="2">FACHB 800</strain>
    </source>
</reference>
<proteinExistence type="predicted"/>
<evidence type="ECO:0000259" key="1">
    <source>
        <dbReference type="Pfam" id="PF07693"/>
    </source>
</evidence>
<organism evidence="2 3">
    <name type="scientific">Richelia sinica FACHB-800</name>
    <dbReference type="NCBI Taxonomy" id="1357546"/>
    <lineage>
        <taxon>Bacteria</taxon>
        <taxon>Bacillati</taxon>
        <taxon>Cyanobacteriota</taxon>
        <taxon>Cyanophyceae</taxon>
        <taxon>Nostocales</taxon>
        <taxon>Nostocaceae</taxon>
        <taxon>Richelia</taxon>
    </lineage>
</organism>
<keyword evidence="3" id="KW-1185">Reference proteome</keyword>
<evidence type="ECO:0000313" key="2">
    <source>
        <dbReference type="EMBL" id="QXE25259.1"/>
    </source>
</evidence>
<name>A0A975Y6H4_9NOST</name>